<dbReference type="SUPFAM" id="SSF52540">
    <property type="entry name" value="P-loop containing nucleoside triphosphate hydrolases"/>
    <property type="match status" value="1"/>
</dbReference>
<dbReference type="Gene3D" id="1.25.40.10">
    <property type="entry name" value="Tetratricopeptide repeat domain"/>
    <property type="match status" value="1"/>
</dbReference>
<dbReference type="SUPFAM" id="SSF48452">
    <property type="entry name" value="TPR-like"/>
    <property type="match status" value="1"/>
</dbReference>
<dbReference type="Pfam" id="PF13469">
    <property type="entry name" value="Sulfotransfer_3"/>
    <property type="match status" value="1"/>
</dbReference>
<dbReference type="SMART" id="SM00028">
    <property type="entry name" value="TPR"/>
    <property type="match status" value="5"/>
</dbReference>
<dbReference type="InterPro" id="IPR026634">
    <property type="entry name" value="TPST-like"/>
</dbReference>
<dbReference type="Pfam" id="PF00515">
    <property type="entry name" value="TPR_1"/>
    <property type="match status" value="1"/>
</dbReference>
<accession>A0A0U2Z4I8</accession>
<dbReference type="KEGG" id="lal:AT746_05860"/>
<evidence type="ECO:0000256" key="1">
    <source>
        <dbReference type="ARBA" id="ARBA00022679"/>
    </source>
</evidence>
<dbReference type="STRING" id="1526571.AT746_05860"/>
<proteinExistence type="predicted"/>
<evidence type="ECO:0000256" key="2">
    <source>
        <dbReference type="PROSITE-ProRule" id="PRU00339"/>
    </source>
</evidence>
<keyword evidence="2" id="KW-0802">TPR repeat</keyword>
<dbReference type="OrthoDB" id="9815894at2"/>
<dbReference type="InterPro" id="IPR019734">
    <property type="entry name" value="TPR_rpt"/>
</dbReference>
<evidence type="ECO:0000313" key="4">
    <source>
        <dbReference type="Proteomes" id="UP000068447"/>
    </source>
</evidence>
<protein>
    <submittedName>
        <fullName evidence="3">Uncharacterized protein</fullName>
    </submittedName>
</protein>
<dbReference type="GO" id="GO:0008476">
    <property type="term" value="F:protein-tyrosine sulfotransferase activity"/>
    <property type="evidence" value="ECO:0007669"/>
    <property type="project" value="InterPro"/>
</dbReference>
<gene>
    <name evidence="3" type="ORF">AT746_05860</name>
</gene>
<dbReference type="Pfam" id="PF14559">
    <property type="entry name" value="TPR_19"/>
    <property type="match status" value="1"/>
</dbReference>
<dbReference type="PANTHER" id="PTHR12788:SF10">
    <property type="entry name" value="PROTEIN-TYROSINE SULFOTRANSFERASE"/>
    <property type="match status" value="1"/>
</dbReference>
<evidence type="ECO:0000313" key="3">
    <source>
        <dbReference type="EMBL" id="ALS97843.1"/>
    </source>
</evidence>
<feature type="repeat" description="TPR" evidence="2">
    <location>
        <begin position="142"/>
        <end position="175"/>
    </location>
</feature>
<dbReference type="EMBL" id="CP013650">
    <property type="protein sequence ID" value="ALS97843.1"/>
    <property type="molecule type" value="Genomic_DNA"/>
</dbReference>
<dbReference type="AlphaFoldDB" id="A0A0U2Z4I8"/>
<dbReference type="PROSITE" id="PS50005">
    <property type="entry name" value="TPR"/>
    <property type="match status" value="3"/>
</dbReference>
<feature type="repeat" description="TPR" evidence="2">
    <location>
        <begin position="176"/>
        <end position="209"/>
    </location>
</feature>
<dbReference type="InterPro" id="IPR011990">
    <property type="entry name" value="TPR-like_helical_dom_sf"/>
</dbReference>
<dbReference type="PANTHER" id="PTHR12788">
    <property type="entry name" value="PROTEIN-TYROSINE SULFOTRANSFERASE 2"/>
    <property type="match status" value="1"/>
</dbReference>
<dbReference type="Proteomes" id="UP000068447">
    <property type="component" value="Chromosome"/>
</dbReference>
<feature type="repeat" description="TPR" evidence="2">
    <location>
        <begin position="107"/>
        <end position="140"/>
    </location>
</feature>
<organism evidence="3 4">
    <name type="scientific">Lacimicrobium alkaliphilum</name>
    <dbReference type="NCBI Taxonomy" id="1526571"/>
    <lineage>
        <taxon>Bacteria</taxon>
        <taxon>Pseudomonadati</taxon>
        <taxon>Pseudomonadota</taxon>
        <taxon>Gammaproteobacteria</taxon>
        <taxon>Alteromonadales</taxon>
        <taxon>Alteromonadaceae</taxon>
        <taxon>Lacimicrobium</taxon>
    </lineage>
</organism>
<name>A0A0U2Z4I8_9ALTE</name>
<dbReference type="InterPro" id="IPR027417">
    <property type="entry name" value="P-loop_NTPase"/>
</dbReference>
<sequence>MPVENEIKNIVSLCQQAKWQSALDLCQRSLHRAEDSHKHYFSELLAEIYMAMGLFKEAETQLLNLTTDFPHRLDYVQQLADLYAHQRETDKGVHQYQRFLRHNPDNANAHFNLALLYKKQMQFDKAEAAYQKALALNIEQPEEVHTNLAVMYSERRREHEAEASLRQALKINPDYVPALFNLATLFEEFGIKEQATGLYQQILQHQPDNVEVMARLVQSEIITPEKKGVLENLESVLKHNPALTQLHKEAGYFALGKGHDDLAEFDIAFTFYNKANQLCSKRLPPYNAGQIENQVQETIGTFDSGWVQKSQTSSDFAPVFICGMFRSGTTLLEQILSAHPRITSGGELGLLKHCIERLVSDDFTDGSPSATNIQALSEQYQNGLGQLFAKAEIVTDKRPDNFWHLGLVRAAFPKAKIICTDRHPLDICLSVYFQHLGNELSYSASLNNTAHYYTQYKKLLRHWISLMPENVYCVDYQQLVMNPEKTIRMVLEFCELPWSDDCMQFHQSKAVVKTASIWQVRQPLYQSSLDRWCHYKKHFQQAREILAEELEKVSSDSSEYD</sequence>
<keyword evidence="4" id="KW-1185">Reference proteome</keyword>
<dbReference type="Gene3D" id="3.40.50.300">
    <property type="entry name" value="P-loop containing nucleotide triphosphate hydrolases"/>
    <property type="match status" value="1"/>
</dbReference>
<keyword evidence="1" id="KW-0808">Transferase</keyword>
<reference evidence="3 4" key="1">
    <citation type="submission" date="2015-12" db="EMBL/GenBank/DDBJ databases">
        <title>Complete genome of Lacimicrobium alkaliphilum KCTC 32984.</title>
        <authorList>
            <person name="Kim S.-G."/>
            <person name="Lee Y.-J."/>
        </authorList>
    </citation>
    <scope>NUCLEOTIDE SEQUENCE [LARGE SCALE GENOMIC DNA]</scope>
    <source>
        <strain evidence="3 4">YelD216</strain>
    </source>
</reference>